<dbReference type="InterPro" id="IPR000965">
    <property type="entry name" value="GPR_dom"/>
</dbReference>
<sequence length="451" mass="49547">MSNIAEEVAKQARLAGNVLKTLTNEERSQILYKIHDGLKAGRDVIEKANKLDLAEARKNNIASSLVQRLDLFKGDKFEMMLQGIIDVAELEDPVGKLLMARELDDNLTLYKVTAPVGVLLVIFESRPEVIANITALCIKSGNAGILKGGKESLNTFKEMATIINDVIKENQKTSRVPLNAVKLIESRQDVSDLLDQDAYIDLVVPRGSNALVRQIKDNTKIPVLGHADGICTVYADEDAALEKAKSIVLDSKTNYCAACNAVECLLINPKLPNWWEIIVHLVTVGKVKIHATTDVKQAFFEKVDNELIRSQVYDAVDEDFGREFLSLDIAVKFVTSTKEAVEHINLHSSKHTDAIVTENQEAAEYFLKAVDSSGVFWNASTRFADGFRYGFGTEVGISTSKIHARGPVGLDGLVTYQYQVRGAGQVASDYLGAGGNRAFVHKDLDVKGLKL</sequence>
<evidence type="ECO:0000256" key="1">
    <source>
        <dbReference type="ARBA" id="ARBA00004985"/>
    </source>
</evidence>
<keyword evidence="6" id="KW-0560">Oxidoreductase</keyword>
<comment type="function">
    <text evidence="8">Catalyzes the NADPH dependent reduction of L-gamma-glutamyl 5-phosphate into L-glutamate 5-semialdehyde and phosphate. The product spontaneously undergoes cyclization to form 1-pyrroline-5-carboxylate.</text>
</comment>
<dbReference type="FunFam" id="3.40.309.10:FF:000006">
    <property type="entry name" value="Gamma-glutamyl phosphate reductase"/>
    <property type="match status" value="1"/>
</dbReference>
<evidence type="ECO:0000256" key="4">
    <source>
        <dbReference type="ARBA" id="ARBA00022650"/>
    </source>
</evidence>
<proteinExistence type="inferred from homology"/>
<gene>
    <name evidence="13" type="ordered locus">Ecym_5070</name>
</gene>
<reference evidence="13 14" key="1">
    <citation type="journal article" date="2011" name="G3 (Bethesda)">
        <title>Genome evolution in the Eremothecium clade of the Saccharomyces complex revealed by comparative genomics.</title>
        <authorList>
            <person name="Wendland J."/>
            <person name="Walther A."/>
        </authorList>
    </citation>
    <scope>NUCLEOTIDE SEQUENCE [LARGE SCALE GENOMIC DNA]</scope>
    <source>
        <strain evidence="14">CBS 270.75 / DBVPG 7215 / KCTC 17166 / NRRL Y-17582</strain>
    </source>
</reference>
<dbReference type="InterPro" id="IPR016163">
    <property type="entry name" value="Ald_DH_C"/>
</dbReference>
<keyword evidence="5" id="KW-0521">NADP</keyword>
<dbReference type="Pfam" id="PF00171">
    <property type="entry name" value="Aldedh"/>
    <property type="match status" value="1"/>
</dbReference>
<organism evidence="13 14">
    <name type="scientific">Eremothecium cymbalariae (strain CBS 270.75 / DBVPG 7215 / KCTC 17166 / NRRL Y-17582)</name>
    <name type="common">Yeast</name>
    <dbReference type="NCBI Taxonomy" id="931890"/>
    <lineage>
        <taxon>Eukaryota</taxon>
        <taxon>Fungi</taxon>
        <taxon>Dikarya</taxon>
        <taxon>Ascomycota</taxon>
        <taxon>Saccharomycotina</taxon>
        <taxon>Saccharomycetes</taxon>
        <taxon>Saccharomycetales</taxon>
        <taxon>Saccharomycetaceae</taxon>
        <taxon>Eremothecium</taxon>
    </lineage>
</organism>
<dbReference type="GO" id="GO:0055129">
    <property type="term" value="P:L-proline biosynthetic process"/>
    <property type="evidence" value="ECO:0007669"/>
    <property type="project" value="UniProtKB-UniPathway"/>
</dbReference>
<evidence type="ECO:0000256" key="11">
    <source>
        <dbReference type="ARBA" id="ARBA00077451"/>
    </source>
</evidence>
<dbReference type="SUPFAM" id="SSF53720">
    <property type="entry name" value="ALDH-like"/>
    <property type="match status" value="1"/>
</dbReference>
<dbReference type="HAMAP" id="MF_00412">
    <property type="entry name" value="ProA"/>
    <property type="match status" value="1"/>
</dbReference>
<evidence type="ECO:0000256" key="6">
    <source>
        <dbReference type="ARBA" id="ARBA00023002"/>
    </source>
</evidence>
<dbReference type="KEGG" id="erc:Ecym_5070"/>
<keyword evidence="4" id="KW-0641">Proline biosynthesis</keyword>
<evidence type="ECO:0000256" key="2">
    <source>
        <dbReference type="ARBA" id="ARBA00013002"/>
    </source>
</evidence>
<evidence type="ECO:0000313" key="14">
    <source>
        <dbReference type="Proteomes" id="UP000006790"/>
    </source>
</evidence>
<dbReference type="Gene3D" id="3.40.309.10">
    <property type="entry name" value="Aldehyde Dehydrogenase, Chain A, domain 2"/>
    <property type="match status" value="1"/>
</dbReference>
<dbReference type="GO" id="GO:0005829">
    <property type="term" value="C:cytosol"/>
    <property type="evidence" value="ECO:0007669"/>
    <property type="project" value="EnsemblFungi"/>
</dbReference>
<dbReference type="GO" id="GO:0050661">
    <property type="term" value="F:NADP binding"/>
    <property type="evidence" value="ECO:0007669"/>
    <property type="project" value="InterPro"/>
</dbReference>
<evidence type="ECO:0000256" key="5">
    <source>
        <dbReference type="ARBA" id="ARBA00022857"/>
    </source>
</evidence>
<dbReference type="InterPro" id="IPR016161">
    <property type="entry name" value="Ald_DH/histidinol_DH"/>
</dbReference>
<dbReference type="NCBIfam" id="TIGR00407">
    <property type="entry name" value="proA"/>
    <property type="match status" value="1"/>
</dbReference>
<dbReference type="InterPro" id="IPR015590">
    <property type="entry name" value="Aldehyde_DH_dom"/>
</dbReference>
<dbReference type="PANTHER" id="PTHR11063">
    <property type="entry name" value="GLUTAMATE SEMIALDEHYDE DEHYDROGENASE"/>
    <property type="match status" value="1"/>
</dbReference>
<dbReference type="InterPro" id="IPR020593">
    <property type="entry name" value="G-glutamylP_reductase_CS"/>
</dbReference>
<keyword evidence="14" id="KW-1185">Reference proteome</keyword>
<comment type="catalytic activity">
    <reaction evidence="7">
        <text>L-glutamate 5-semialdehyde + phosphate + NADP(+) = L-glutamyl 5-phosphate + NADPH + H(+)</text>
        <dbReference type="Rhea" id="RHEA:19541"/>
        <dbReference type="ChEBI" id="CHEBI:15378"/>
        <dbReference type="ChEBI" id="CHEBI:43474"/>
        <dbReference type="ChEBI" id="CHEBI:57783"/>
        <dbReference type="ChEBI" id="CHEBI:58066"/>
        <dbReference type="ChEBI" id="CHEBI:58274"/>
        <dbReference type="ChEBI" id="CHEBI:58349"/>
        <dbReference type="EC" id="1.2.1.41"/>
    </reaction>
</comment>
<dbReference type="EC" id="1.2.1.41" evidence="2"/>
<dbReference type="STRING" id="931890.I6NCR8"/>
<dbReference type="PANTHER" id="PTHR11063:SF8">
    <property type="entry name" value="DELTA-1-PYRROLINE-5-CARBOXYLATE SYNTHASE"/>
    <property type="match status" value="1"/>
</dbReference>
<dbReference type="InParanoid" id="I6NCR8"/>
<dbReference type="Proteomes" id="UP000006790">
    <property type="component" value="Chromosome 5"/>
</dbReference>
<evidence type="ECO:0000256" key="7">
    <source>
        <dbReference type="ARBA" id="ARBA00049024"/>
    </source>
</evidence>
<dbReference type="EMBL" id="CP002501">
    <property type="protein sequence ID" value="AET39860.1"/>
    <property type="molecule type" value="Genomic_DNA"/>
</dbReference>
<dbReference type="Gene3D" id="3.40.605.10">
    <property type="entry name" value="Aldehyde Dehydrogenase, Chain A, domain 1"/>
    <property type="match status" value="1"/>
</dbReference>
<evidence type="ECO:0000256" key="9">
    <source>
        <dbReference type="ARBA" id="ARBA00060997"/>
    </source>
</evidence>
<dbReference type="UniPathway" id="UPA00098">
    <property type="reaction ID" value="UER00360"/>
</dbReference>
<accession>I6NCR8</accession>
<evidence type="ECO:0000313" key="13">
    <source>
        <dbReference type="EMBL" id="AET39860.1"/>
    </source>
</evidence>
<evidence type="ECO:0000256" key="10">
    <source>
        <dbReference type="ARBA" id="ARBA00075718"/>
    </source>
</evidence>
<dbReference type="OMA" id="KTQRYGT"/>
<evidence type="ECO:0000256" key="8">
    <source>
        <dbReference type="ARBA" id="ARBA00059423"/>
    </source>
</evidence>
<keyword evidence="3" id="KW-0028">Amino-acid biosynthesis</keyword>
<dbReference type="RefSeq" id="XP_003646677.1">
    <property type="nucleotide sequence ID" value="XM_003646629.1"/>
</dbReference>
<dbReference type="NCBIfam" id="NF001221">
    <property type="entry name" value="PRK00197.1"/>
    <property type="match status" value="1"/>
</dbReference>
<dbReference type="InterPro" id="IPR012134">
    <property type="entry name" value="Glu-5-SA_DH"/>
</dbReference>
<dbReference type="FunCoup" id="I6NCR8">
    <property type="interactions" value="880"/>
</dbReference>
<dbReference type="GO" id="GO:0004350">
    <property type="term" value="F:glutamate-5-semialdehyde dehydrogenase activity"/>
    <property type="evidence" value="ECO:0007669"/>
    <property type="project" value="UniProtKB-EC"/>
</dbReference>
<feature type="domain" description="Aldehyde dehydrogenase" evidence="12">
    <location>
        <begin position="5"/>
        <end position="269"/>
    </location>
</feature>
<comment type="pathway">
    <text evidence="1">Amino-acid biosynthesis; L-proline biosynthesis; L-glutamate 5-semialdehyde from L-glutamate: step 2/2.</text>
</comment>
<dbReference type="HOGENOM" id="CLU_030231_0_1_1"/>
<dbReference type="CDD" id="cd07079">
    <property type="entry name" value="ALDH_F18-19_ProA-GPR"/>
    <property type="match status" value="1"/>
</dbReference>
<dbReference type="OrthoDB" id="1934954at2759"/>
<dbReference type="PIRSF" id="PIRSF000151">
    <property type="entry name" value="GPR"/>
    <property type="match status" value="1"/>
</dbReference>
<dbReference type="GeneID" id="11470301"/>
<dbReference type="InterPro" id="IPR016162">
    <property type="entry name" value="Ald_DH_N"/>
</dbReference>
<evidence type="ECO:0000259" key="12">
    <source>
        <dbReference type="Pfam" id="PF00171"/>
    </source>
</evidence>
<dbReference type="eggNOG" id="KOG4165">
    <property type="taxonomic scope" value="Eukaryota"/>
</dbReference>
<name>I6NCR8_ERECY</name>
<protein>
    <recommendedName>
        <fullName evidence="2">glutamate-5-semialdehyde dehydrogenase</fullName>
        <ecNumber evidence="2">1.2.1.41</ecNumber>
    </recommendedName>
    <alternativeName>
        <fullName evidence="11">Glutamate-5-semialdehyde dehydrogenase</fullName>
    </alternativeName>
    <alternativeName>
        <fullName evidence="10">Glutamyl-gamma-semialdehyde dehydrogenase</fullName>
    </alternativeName>
</protein>
<evidence type="ECO:0000256" key="3">
    <source>
        <dbReference type="ARBA" id="ARBA00022605"/>
    </source>
</evidence>
<comment type="similarity">
    <text evidence="9">Belongs to the gamma-glutamyl phosphate reductase family.</text>
</comment>
<dbReference type="PROSITE" id="PS01223">
    <property type="entry name" value="PROA"/>
    <property type="match status" value="1"/>
</dbReference>
<dbReference type="AlphaFoldDB" id="I6NCR8"/>